<dbReference type="InterPro" id="IPR050109">
    <property type="entry name" value="HTH-type_TetR-like_transc_reg"/>
</dbReference>
<keyword evidence="1" id="KW-0805">Transcription regulation</keyword>
<feature type="domain" description="HTH tetR-type" evidence="6">
    <location>
        <begin position="19"/>
        <end position="79"/>
    </location>
</feature>
<evidence type="ECO:0000256" key="4">
    <source>
        <dbReference type="PROSITE-ProRule" id="PRU00335"/>
    </source>
</evidence>
<dbReference type="InterPro" id="IPR041669">
    <property type="entry name" value="TetR_C_15"/>
</dbReference>
<dbReference type="Pfam" id="PF17918">
    <property type="entry name" value="TetR_C_15"/>
    <property type="match status" value="1"/>
</dbReference>
<evidence type="ECO:0000259" key="6">
    <source>
        <dbReference type="PROSITE" id="PS50977"/>
    </source>
</evidence>
<dbReference type="InterPro" id="IPR023772">
    <property type="entry name" value="DNA-bd_HTH_TetR-type_CS"/>
</dbReference>
<dbReference type="InterPro" id="IPR009057">
    <property type="entry name" value="Homeodomain-like_sf"/>
</dbReference>
<dbReference type="EMBL" id="BAABJP010000020">
    <property type="protein sequence ID" value="GAA5159888.1"/>
    <property type="molecule type" value="Genomic_DNA"/>
</dbReference>
<evidence type="ECO:0000313" key="8">
    <source>
        <dbReference type="Proteomes" id="UP001428817"/>
    </source>
</evidence>
<dbReference type="PROSITE" id="PS01081">
    <property type="entry name" value="HTH_TETR_1"/>
    <property type="match status" value="1"/>
</dbReference>
<gene>
    <name evidence="7" type="ORF">GCM10023321_41630</name>
</gene>
<dbReference type="InterPro" id="IPR001647">
    <property type="entry name" value="HTH_TetR"/>
</dbReference>
<dbReference type="Gene3D" id="1.10.357.10">
    <property type="entry name" value="Tetracycline Repressor, domain 2"/>
    <property type="match status" value="1"/>
</dbReference>
<comment type="caution">
    <text evidence="7">The sequence shown here is derived from an EMBL/GenBank/DDBJ whole genome shotgun (WGS) entry which is preliminary data.</text>
</comment>
<evidence type="ECO:0000256" key="1">
    <source>
        <dbReference type="ARBA" id="ARBA00023015"/>
    </source>
</evidence>
<dbReference type="PROSITE" id="PS50977">
    <property type="entry name" value="HTH_TETR_2"/>
    <property type="match status" value="1"/>
</dbReference>
<proteinExistence type="predicted"/>
<feature type="compositionally biased region" description="Basic residues" evidence="5">
    <location>
        <begin position="1"/>
        <end position="19"/>
    </location>
</feature>
<sequence length="205" mass="22869">MTTPKRLRPRNQPKQPRARQTREDILRAAAQVFAQHGYAAGTTNRITEAAYLSIGALYQYFPNKDAILLELMNAHVDAGVDAVRKHLAGGLPDRLEDTLALFVRAAVDNHRDQPRLHQVLFEEAPRPARFLARLHVLEAELVAGAGAFLAGHPEVRVTDTHVAARMVVGTIESLVHRFFAVAEPPTEVDRFERELVAMLGRYLRG</sequence>
<dbReference type="PANTHER" id="PTHR30055">
    <property type="entry name" value="HTH-TYPE TRANSCRIPTIONAL REGULATOR RUTR"/>
    <property type="match status" value="1"/>
</dbReference>
<name>A0ABP9QD24_9PSEU</name>
<dbReference type="RefSeq" id="WP_185060463.1">
    <property type="nucleotide sequence ID" value="NZ_BAABJP010000020.1"/>
</dbReference>
<feature type="region of interest" description="Disordered" evidence="5">
    <location>
        <begin position="1"/>
        <end position="20"/>
    </location>
</feature>
<keyword evidence="3" id="KW-0804">Transcription</keyword>
<evidence type="ECO:0000313" key="7">
    <source>
        <dbReference type="EMBL" id="GAA5159888.1"/>
    </source>
</evidence>
<keyword evidence="8" id="KW-1185">Reference proteome</keyword>
<organism evidence="7 8">
    <name type="scientific">Pseudonocardia eucalypti</name>
    <dbReference type="NCBI Taxonomy" id="648755"/>
    <lineage>
        <taxon>Bacteria</taxon>
        <taxon>Bacillati</taxon>
        <taxon>Actinomycetota</taxon>
        <taxon>Actinomycetes</taxon>
        <taxon>Pseudonocardiales</taxon>
        <taxon>Pseudonocardiaceae</taxon>
        <taxon>Pseudonocardia</taxon>
    </lineage>
</organism>
<reference evidence="8" key="1">
    <citation type="journal article" date="2019" name="Int. J. Syst. Evol. Microbiol.">
        <title>The Global Catalogue of Microorganisms (GCM) 10K type strain sequencing project: providing services to taxonomists for standard genome sequencing and annotation.</title>
        <authorList>
            <consortium name="The Broad Institute Genomics Platform"/>
            <consortium name="The Broad Institute Genome Sequencing Center for Infectious Disease"/>
            <person name="Wu L."/>
            <person name="Ma J."/>
        </authorList>
    </citation>
    <scope>NUCLEOTIDE SEQUENCE [LARGE SCALE GENOMIC DNA]</scope>
    <source>
        <strain evidence="8">JCM 18303</strain>
    </source>
</reference>
<dbReference type="PANTHER" id="PTHR30055:SF234">
    <property type="entry name" value="HTH-TYPE TRANSCRIPTIONAL REGULATOR BETI"/>
    <property type="match status" value="1"/>
</dbReference>
<feature type="DNA-binding region" description="H-T-H motif" evidence="4">
    <location>
        <begin position="42"/>
        <end position="61"/>
    </location>
</feature>
<evidence type="ECO:0000256" key="2">
    <source>
        <dbReference type="ARBA" id="ARBA00023125"/>
    </source>
</evidence>
<protein>
    <submittedName>
        <fullName evidence="7">TetR/AcrR family transcriptional regulator</fullName>
    </submittedName>
</protein>
<dbReference type="Pfam" id="PF00440">
    <property type="entry name" value="TetR_N"/>
    <property type="match status" value="1"/>
</dbReference>
<keyword evidence="2 4" id="KW-0238">DNA-binding</keyword>
<dbReference type="SUPFAM" id="SSF46689">
    <property type="entry name" value="Homeodomain-like"/>
    <property type="match status" value="1"/>
</dbReference>
<accession>A0ABP9QD24</accession>
<evidence type="ECO:0000256" key="3">
    <source>
        <dbReference type="ARBA" id="ARBA00023163"/>
    </source>
</evidence>
<dbReference type="Proteomes" id="UP001428817">
    <property type="component" value="Unassembled WGS sequence"/>
</dbReference>
<dbReference type="PRINTS" id="PR00455">
    <property type="entry name" value="HTHTETR"/>
</dbReference>
<evidence type="ECO:0000256" key="5">
    <source>
        <dbReference type="SAM" id="MobiDB-lite"/>
    </source>
</evidence>